<reference evidence="1" key="1">
    <citation type="submission" date="2019-09" db="EMBL/GenBank/DDBJ databases">
        <title>Comparative Genomics of Leptospira interrogans Reveals Genome Plasticity - A Common Adaptive Strategy for Survival in Various Hosts.</title>
        <authorList>
            <person name="Ramli S.R."/>
            <person name="Bunk B."/>
            <person name="Goris M."/>
            <person name="Bhuju S."/>
            <person name="Jarek M."/>
            <person name="Sproer C."/>
            <person name="Mustakim S."/>
            <person name="Strommenger B."/>
            <person name="Pessler F."/>
        </authorList>
    </citation>
    <scope>NUCLEOTIDE SEQUENCE</scope>
    <source>
        <strain evidence="1">782</strain>
    </source>
</reference>
<name>A0AAQ0AYF2_LEPIR</name>
<dbReference type="Proteomes" id="UP000663124">
    <property type="component" value="Chromosome 1"/>
</dbReference>
<dbReference type="EMBL" id="CP043884">
    <property type="protein sequence ID" value="QOI43237.1"/>
    <property type="molecule type" value="Genomic_DNA"/>
</dbReference>
<accession>A0AAQ0AYF2</accession>
<proteinExistence type="predicted"/>
<sequence>MLGVSKNFLKVVAPTILELVCKVVICSSSYVILQINLNFVIVPTLFYKKSKFVIVPTFEVQLL</sequence>
<evidence type="ECO:0000313" key="1">
    <source>
        <dbReference type="EMBL" id="QOI43237.1"/>
    </source>
</evidence>
<gene>
    <name evidence="1" type="ORF">Lepto782_13880</name>
</gene>
<evidence type="ECO:0000313" key="2">
    <source>
        <dbReference type="Proteomes" id="UP000663124"/>
    </source>
</evidence>
<dbReference type="AlphaFoldDB" id="A0AAQ0AYF2"/>
<protein>
    <submittedName>
        <fullName evidence="1">Uncharacterized protein</fullName>
    </submittedName>
</protein>
<organism evidence="1 2">
    <name type="scientific">Leptospira interrogans serovar Canicola</name>
    <dbReference type="NCBI Taxonomy" id="211880"/>
    <lineage>
        <taxon>Bacteria</taxon>
        <taxon>Pseudomonadati</taxon>
        <taxon>Spirochaetota</taxon>
        <taxon>Spirochaetia</taxon>
        <taxon>Leptospirales</taxon>
        <taxon>Leptospiraceae</taxon>
        <taxon>Leptospira</taxon>
    </lineage>
</organism>